<comment type="subunit">
    <text evidence="7">Homoheptamer.</text>
</comment>
<evidence type="ECO:0000313" key="11">
    <source>
        <dbReference type="Proteomes" id="UP001163739"/>
    </source>
</evidence>
<sequence length="278" mass="30057">MDDLLGSSDQANEIIQTLWTLCLTYAPKLLLALATLFIGLWIINKVVSVTQGKMENTVDPTLHKFIGSLVSVGLKGLLLISVASMVGIATTSFIAVLGAAGLAIGLALQGSLSNFAGGVLILIFKPFKVGDFIQGGGHMGTVREIQIFNTILTTGDNRRVIIPNGILSNDSLINVNIEPTRRVDFVFGIGYGDDIKKTKEVLQRIADSDSRVLKDPAPTIVLSELADSSVNFTVRLWVNTADYWGVYFDTHEAVKEAFDAEGISIPFPQQDVHMHQVA</sequence>
<reference evidence="10" key="1">
    <citation type="submission" date="2022-06" db="EMBL/GenBank/DDBJ databases">
        <title>Alkalimarinus sp. nov., isolated from gut of a Alitta virens.</title>
        <authorList>
            <person name="Yang A.I."/>
            <person name="Shin N.-R."/>
        </authorList>
    </citation>
    <scope>NUCLEOTIDE SEQUENCE</scope>
    <source>
        <strain evidence="10">A2M4</strain>
    </source>
</reference>
<organism evidence="10 11">
    <name type="scientific">Alkalimarinus alittae</name>
    <dbReference type="NCBI Taxonomy" id="2961619"/>
    <lineage>
        <taxon>Bacteria</taxon>
        <taxon>Pseudomonadati</taxon>
        <taxon>Pseudomonadota</taxon>
        <taxon>Gammaproteobacteria</taxon>
        <taxon>Alteromonadales</taxon>
        <taxon>Alteromonadaceae</taxon>
        <taxon>Alkalimarinus</taxon>
    </lineage>
</organism>
<keyword evidence="3" id="KW-1003">Cell membrane</keyword>
<dbReference type="Gene3D" id="3.30.70.100">
    <property type="match status" value="1"/>
</dbReference>
<feature type="transmembrane region" description="Helical" evidence="7">
    <location>
        <begin position="25"/>
        <end position="44"/>
    </location>
</feature>
<evidence type="ECO:0000256" key="1">
    <source>
        <dbReference type="ARBA" id="ARBA00004651"/>
    </source>
</evidence>
<comment type="subcellular location">
    <subcellularLocation>
        <location evidence="7">Cell inner membrane</location>
        <topology evidence="7">Multi-pass membrane protein</topology>
    </subcellularLocation>
    <subcellularLocation>
        <location evidence="1">Cell membrane</location>
        <topology evidence="1">Multi-pass membrane protein</topology>
    </subcellularLocation>
</comment>
<protein>
    <recommendedName>
        <fullName evidence="7">Small-conductance mechanosensitive channel</fullName>
    </recommendedName>
</protein>
<keyword evidence="11" id="KW-1185">Reference proteome</keyword>
<evidence type="ECO:0000256" key="2">
    <source>
        <dbReference type="ARBA" id="ARBA00008017"/>
    </source>
</evidence>
<feature type="transmembrane region" description="Helical" evidence="7">
    <location>
        <begin position="65"/>
        <end position="88"/>
    </location>
</feature>
<dbReference type="InterPro" id="IPR008910">
    <property type="entry name" value="MSC_TM_helix"/>
</dbReference>
<comment type="function">
    <text evidence="7">Mechanosensitive channel that participates in the regulation of osmotic pressure changes within the cell, opening in response to stretch forces in the membrane lipid bilayer, without the need for other proteins. Contributes to normal resistance to hypoosmotic shock. Forms an ion channel of 1.0 nanosiemens conductance with a slight preference for anions.</text>
</comment>
<dbReference type="InterPro" id="IPR045275">
    <property type="entry name" value="MscS_archaea/bacteria_type"/>
</dbReference>
<dbReference type="PANTHER" id="PTHR30221:SF1">
    <property type="entry name" value="SMALL-CONDUCTANCE MECHANOSENSITIVE CHANNEL"/>
    <property type="match status" value="1"/>
</dbReference>
<dbReference type="SUPFAM" id="SSF82861">
    <property type="entry name" value="Mechanosensitive channel protein MscS (YggB), transmembrane region"/>
    <property type="match status" value="1"/>
</dbReference>
<dbReference type="SUPFAM" id="SSF82689">
    <property type="entry name" value="Mechanosensitive channel protein MscS (YggB), C-terminal domain"/>
    <property type="match status" value="1"/>
</dbReference>
<feature type="domain" description="Mechanosensitive ion channel MscS C-terminal" evidence="9">
    <location>
        <begin position="183"/>
        <end position="265"/>
    </location>
</feature>
<keyword evidence="7" id="KW-0406">Ion transport</keyword>
<keyword evidence="7" id="KW-0407">Ion channel</keyword>
<keyword evidence="6 7" id="KW-0472">Membrane</keyword>
<evidence type="ECO:0000256" key="6">
    <source>
        <dbReference type="ARBA" id="ARBA00023136"/>
    </source>
</evidence>
<dbReference type="Proteomes" id="UP001163739">
    <property type="component" value="Chromosome"/>
</dbReference>
<dbReference type="InterPro" id="IPR011066">
    <property type="entry name" value="MscS_channel_C_sf"/>
</dbReference>
<accession>A0ABY6N0Y7</accession>
<keyword evidence="4 7" id="KW-0812">Transmembrane</keyword>
<evidence type="ECO:0000313" key="10">
    <source>
        <dbReference type="EMBL" id="UZE95700.1"/>
    </source>
</evidence>
<evidence type="ECO:0000256" key="3">
    <source>
        <dbReference type="ARBA" id="ARBA00022475"/>
    </source>
</evidence>
<dbReference type="Gene3D" id="1.10.287.1260">
    <property type="match status" value="1"/>
</dbReference>
<dbReference type="Gene3D" id="2.30.30.60">
    <property type="match status" value="1"/>
</dbReference>
<dbReference type="PANTHER" id="PTHR30221">
    <property type="entry name" value="SMALL-CONDUCTANCE MECHANOSENSITIVE CHANNEL"/>
    <property type="match status" value="1"/>
</dbReference>
<dbReference type="InterPro" id="IPR010920">
    <property type="entry name" value="LSM_dom_sf"/>
</dbReference>
<evidence type="ECO:0000259" key="8">
    <source>
        <dbReference type="Pfam" id="PF00924"/>
    </source>
</evidence>
<evidence type="ECO:0000256" key="4">
    <source>
        <dbReference type="ARBA" id="ARBA00022692"/>
    </source>
</evidence>
<evidence type="ECO:0000256" key="5">
    <source>
        <dbReference type="ARBA" id="ARBA00022989"/>
    </source>
</evidence>
<proteinExistence type="inferred from homology"/>
<dbReference type="PROSITE" id="PS01246">
    <property type="entry name" value="UPF0003"/>
    <property type="match status" value="1"/>
</dbReference>
<dbReference type="InterPro" id="IPR023408">
    <property type="entry name" value="MscS_beta-dom_sf"/>
</dbReference>
<keyword evidence="5 7" id="KW-1133">Transmembrane helix</keyword>
<comment type="caution">
    <text evidence="7">Lacks conserved residue(s) required for the propagation of feature annotation.</text>
</comment>
<keyword evidence="7" id="KW-0997">Cell inner membrane</keyword>
<keyword evidence="7" id="KW-0813">Transport</keyword>
<name>A0ABY6N0Y7_9ALTE</name>
<dbReference type="InterPro" id="IPR006685">
    <property type="entry name" value="MscS_channel_2nd"/>
</dbReference>
<comment type="similarity">
    <text evidence="2 7">Belongs to the MscS (TC 1.A.23) family.</text>
</comment>
<gene>
    <name evidence="10" type="ORF">NKI27_16805</name>
</gene>
<evidence type="ECO:0000259" key="9">
    <source>
        <dbReference type="Pfam" id="PF21082"/>
    </source>
</evidence>
<dbReference type="EMBL" id="CP100390">
    <property type="protein sequence ID" value="UZE95700.1"/>
    <property type="molecule type" value="Genomic_DNA"/>
</dbReference>
<feature type="domain" description="Mechanosensitive ion channel MscS" evidence="8">
    <location>
        <begin position="111"/>
        <end position="176"/>
    </location>
</feature>
<dbReference type="Pfam" id="PF21082">
    <property type="entry name" value="MS_channel_3rd"/>
    <property type="match status" value="1"/>
</dbReference>
<dbReference type="SUPFAM" id="SSF50182">
    <property type="entry name" value="Sm-like ribonucleoproteins"/>
    <property type="match status" value="1"/>
</dbReference>
<dbReference type="RefSeq" id="WP_265047190.1">
    <property type="nucleotide sequence ID" value="NZ_CP100390.1"/>
</dbReference>
<evidence type="ECO:0000256" key="7">
    <source>
        <dbReference type="RuleBase" id="RU369025"/>
    </source>
</evidence>
<dbReference type="Pfam" id="PF05552">
    <property type="entry name" value="MS_channel_1st_1"/>
    <property type="match status" value="1"/>
</dbReference>
<dbReference type="Pfam" id="PF00924">
    <property type="entry name" value="MS_channel_2nd"/>
    <property type="match status" value="1"/>
</dbReference>
<feature type="transmembrane region" description="Helical" evidence="7">
    <location>
        <begin position="94"/>
        <end position="124"/>
    </location>
</feature>
<dbReference type="InterPro" id="IPR006686">
    <property type="entry name" value="MscS_channel_CS"/>
</dbReference>
<dbReference type="InterPro" id="IPR049278">
    <property type="entry name" value="MS_channel_C"/>
</dbReference>
<dbReference type="InterPro" id="IPR011014">
    <property type="entry name" value="MscS_channel_TM-2"/>
</dbReference>